<feature type="compositionally biased region" description="Pro residues" evidence="1">
    <location>
        <begin position="181"/>
        <end position="201"/>
    </location>
</feature>
<dbReference type="EMBL" id="NDHI03003369">
    <property type="protein sequence ID" value="PNJ78954.1"/>
    <property type="molecule type" value="Genomic_DNA"/>
</dbReference>
<evidence type="ECO:0000256" key="1">
    <source>
        <dbReference type="SAM" id="MobiDB-lite"/>
    </source>
</evidence>
<evidence type="ECO:0000313" key="2">
    <source>
        <dbReference type="EMBL" id="PNJ78954.1"/>
    </source>
</evidence>
<feature type="region of interest" description="Disordered" evidence="1">
    <location>
        <begin position="95"/>
        <end position="201"/>
    </location>
</feature>
<reference evidence="2" key="1">
    <citation type="submission" date="2017-12" db="EMBL/GenBank/DDBJ databases">
        <title>High-resolution comparative analysis of great ape genomes.</title>
        <authorList>
            <person name="Pollen A."/>
            <person name="Hastie A."/>
            <person name="Hormozdiari F."/>
            <person name="Dougherty M."/>
            <person name="Liu R."/>
            <person name="Chaisson M."/>
            <person name="Hoppe E."/>
            <person name="Hill C."/>
            <person name="Pang A."/>
            <person name="Hillier L."/>
            <person name="Baker C."/>
            <person name="Armstrong J."/>
            <person name="Shendure J."/>
            <person name="Paten B."/>
            <person name="Wilson R."/>
            <person name="Chao H."/>
            <person name="Schneider V."/>
            <person name="Ventura M."/>
            <person name="Kronenberg Z."/>
            <person name="Murali S."/>
            <person name="Gordon D."/>
            <person name="Cantsilieris S."/>
            <person name="Munson K."/>
            <person name="Nelson B."/>
            <person name="Raja A."/>
            <person name="Underwood J."/>
            <person name="Diekhans M."/>
            <person name="Fiddes I."/>
            <person name="Haussler D."/>
            <person name="Eichler E."/>
        </authorList>
    </citation>
    <scope>NUCLEOTIDE SEQUENCE [LARGE SCALE GENOMIC DNA]</scope>
    <source>
        <strain evidence="2">Susie</strain>
    </source>
</reference>
<name>A0A2J8XA79_PONAB</name>
<gene>
    <name evidence="2" type="ORF">CR201_G0003892</name>
</gene>
<sequence length="201" mass="21315">VKGRARSSRPPRRAALARGSPAVPLPALPHQGYLGLLGRAPAASASALRPVAAVQELCSSLQDMVIQALQKTNNRSIEAAIEFISKMSYQDPRREQMAAAAARPINASMKPGNVQQSVNRKQSWKGSKESLVPQRHGPPLGESVAYHSESPNSQTDVGRPLSGSGISAFVQAHPSNGQRVNPPPPPQVRSVTPPPPPRGQT</sequence>
<feature type="compositionally biased region" description="Low complexity" evidence="1">
    <location>
        <begin position="13"/>
        <end position="22"/>
    </location>
</feature>
<dbReference type="SUPFAM" id="SSF46934">
    <property type="entry name" value="UBA-like"/>
    <property type="match status" value="1"/>
</dbReference>
<organism evidence="2">
    <name type="scientific">Pongo abelii</name>
    <name type="common">Sumatran orangutan</name>
    <name type="synonym">Pongo pygmaeus abelii</name>
    <dbReference type="NCBI Taxonomy" id="9601"/>
    <lineage>
        <taxon>Eukaryota</taxon>
        <taxon>Metazoa</taxon>
        <taxon>Chordata</taxon>
        <taxon>Craniata</taxon>
        <taxon>Vertebrata</taxon>
        <taxon>Euteleostomi</taxon>
        <taxon>Mammalia</taxon>
        <taxon>Eutheria</taxon>
        <taxon>Euarchontoglires</taxon>
        <taxon>Primates</taxon>
        <taxon>Haplorrhini</taxon>
        <taxon>Catarrhini</taxon>
        <taxon>Hominidae</taxon>
        <taxon>Pongo</taxon>
    </lineage>
</organism>
<feature type="non-terminal residue" evidence="2">
    <location>
        <position position="201"/>
    </location>
</feature>
<dbReference type="InterPro" id="IPR009060">
    <property type="entry name" value="UBA-like_sf"/>
</dbReference>
<comment type="caution">
    <text evidence="2">The sequence shown here is derived from an EMBL/GenBank/DDBJ whole genome shotgun (WGS) entry which is preliminary data.</text>
</comment>
<accession>A0A2J8XA79</accession>
<protein>
    <submittedName>
        <fullName evidence="2">LATS1 isoform 6</fullName>
    </submittedName>
</protein>
<feature type="compositionally biased region" description="Basic residues" evidence="1">
    <location>
        <begin position="1"/>
        <end position="12"/>
    </location>
</feature>
<feature type="region of interest" description="Disordered" evidence="1">
    <location>
        <begin position="1"/>
        <end position="22"/>
    </location>
</feature>
<dbReference type="AlphaFoldDB" id="A0A2J8XA79"/>
<feature type="non-terminal residue" evidence="2">
    <location>
        <position position="1"/>
    </location>
</feature>
<proteinExistence type="predicted"/>
<feature type="compositionally biased region" description="Polar residues" evidence="1">
    <location>
        <begin position="113"/>
        <end position="125"/>
    </location>
</feature>